<dbReference type="RefSeq" id="XP_052116665.1">
    <property type="nucleotide sequence ID" value="XM_052260705.1"/>
</dbReference>
<keyword evidence="4 5" id="KW-0408">Iron</keyword>
<dbReference type="InterPro" id="IPR027443">
    <property type="entry name" value="IPNS-like_sf"/>
</dbReference>
<protein>
    <submittedName>
        <fullName evidence="8">2-oxoglutarate-dependent dioxygenase 21, chloroplastic-like</fullName>
    </submittedName>
</protein>
<dbReference type="GO" id="GO:0016491">
    <property type="term" value="F:oxidoreductase activity"/>
    <property type="evidence" value="ECO:0007669"/>
    <property type="project" value="UniProtKB-KW"/>
</dbReference>
<keyword evidence="3" id="KW-0847">Vitamin C</keyword>
<reference evidence="7" key="1">
    <citation type="journal article" date="2016" name="Nat. Genet.">
        <title>The genome sequences of Arachis duranensis and Arachis ipaensis, the diploid ancestors of cultivated peanut.</title>
        <authorList>
            <person name="Bertioli D.J."/>
            <person name="Cannon S.B."/>
            <person name="Froenicke L."/>
            <person name="Huang G."/>
            <person name="Farmer A.D."/>
            <person name="Cannon E.K."/>
            <person name="Liu X."/>
            <person name="Gao D."/>
            <person name="Clevenger J."/>
            <person name="Dash S."/>
            <person name="Ren L."/>
            <person name="Moretzsohn M.C."/>
            <person name="Shirasawa K."/>
            <person name="Huang W."/>
            <person name="Vidigal B."/>
            <person name="Abernathy B."/>
            <person name="Chu Y."/>
            <person name="Niederhuth C.E."/>
            <person name="Umale P."/>
            <person name="Araujo A.C."/>
            <person name="Kozik A."/>
            <person name="Kim K.D."/>
            <person name="Burow M.D."/>
            <person name="Varshney R.K."/>
            <person name="Wang X."/>
            <person name="Zhang X."/>
            <person name="Barkley N."/>
            <person name="Guimaraes P.M."/>
            <person name="Isobe S."/>
            <person name="Guo B."/>
            <person name="Liao B."/>
            <person name="Stalker H.T."/>
            <person name="Schmitz R.J."/>
            <person name="Scheffler B.E."/>
            <person name="Leal-Bertioli S.C."/>
            <person name="Xun X."/>
            <person name="Jackson S.A."/>
            <person name="Michelmore R."/>
            <person name="Ozias-Akins P."/>
        </authorList>
    </citation>
    <scope>NUCLEOTIDE SEQUENCE [LARGE SCALE GENOMIC DNA]</scope>
    <source>
        <strain evidence="7">cv. V14167</strain>
    </source>
</reference>
<dbReference type="InterPro" id="IPR005123">
    <property type="entry name" value="Oxoglu/Fe-dep_dioxygenase_dom"/>
</dbReference>
<proteinExistence type="inferred from homology"/>
<dbReference type="InterPro" id="IPR044861">
    <property type="entry name" value="IPNS-like_FE2OG_OXY"/>
</dbReference>
<reference evidence="8" key="2">
    <citation type="submission" date="2025-08" db="UniProtKB">
        <authorList>
            <consortium name="RefSeq"/>
        </authorList>
    </citation>
    <scope>IDENTIFICATION</scope>
    <source>
        <tissue evidence="8">Whole plant</tissue>
    </source>
</reference>
<dbReference type="GeneID" id="107486139"/>
<evidence type="ECO:0000256" key="4">
    <source>
        <dbReference type="ARBA" id="ARBA00023004"/>
    </source>
</evidence>
<dbReference type="InterPro" id="IPR050295">
    <property type="entry name" value="Plant_2OG-oxidoreductases"/>
</dbReference>
<keyword evidence="7" id="KW-1185">Reference proteome</keyword>
<dbReference type="Gene3D" id="2.60.120.330">
    <property type="entry name" value="B-lactam Antibiotic, Isopenicillin N Synthase, Chain"/>
    <property type="match status" value="1"/>
</dbReference>
<keyword evidence="5" id="KW-0560">Oxidoreductase</keyword>
<dbReference type="PROSITE" id="PS51471">
    <property type="entry name" value="FE2OG_OXY"/>
    <property type="match status" value="1"/>
</dbReference>
<comment type="similarity">
    <text evidence="1 5">Belongs to the iron/ascorbate-dependent oxidoreductase family.</text>
</comment>
<dbReference type="Pfam" id="PF14226">
    <property type="entry name" value="DIOX_N"/>
    <property type="match status" value="1"/>
</dbReference>
<dbReference type="PANTHER" id="PTHR47991">
    <property type="entry name" value="OXOGLUTARATE/IRON-DEPENDENT DIOXYGENASE"/>
    <property type="match status" value="1"/>
</dbReference>
<evidence type="ECO:0000256" key="1">
    <source>
        <dbReference type="ARBA" id="ARBA00008056"/>
    </source>
</evidence>
<evidence type="ECO:0000313" key="8">
    <source>
        <dbReference type="RefSeq" id="XP_052116665.1"/>
    </source>
</evidence>
<accession>A0A9C6TMD5</accession>
<keyword evidence="2 5" id="KW-0479">Metal-binding</keyword>
<evidence type="ECO:0000259" key="6">
    <source>
        <dbReference type="PROSITE" id="PS51471"/>
    </source>
</evidence>
<evidence type="ECO:0000313" key="7">
    <source>
        <dbReference type="Proteomes" id="UP000515211"/>
    </source>
</evidence>
<evidence type="ECO:0000256" key="3">
    <source>
        <dbReference type="ARBA" id="ARBA00022896"/>
    </source>
</evidence>
<evidence type="ECO:0000256" key="2">
    <source>
        <dbReference type="ARBA" id="ARBA00022723"/>
    </source>
</evidence>
<dbReference type="GO" id="GO:0046872">
    <property type="term" value="F:metal ion binding"/>
    <property type="evidence" value="ECO:0007669"/>
    <property type="project" value="UniProtKB-KW"/>
</dbReference>
<dbReference type="Proteomes" id="UP000515211">
    <property type="component" value="Chromosome 4"/>
</dbReference>
<name>A0A9C6TMD5_ARADU</name>
<evidence type="ECO:0000256" key="5">
    <source>
        <dbReference type="RuleBase" id="RU003682"/>
    </source>
</evidence>
<feature type="domain" description="Fe2OG dioxygenase" evidence="6">
    <location>
        <begin position="291"/>
        <end position="391"/>
    </location>
</feature>
<gene>
    <name evidence="8" type="primary">LOC107486139</name>
</gene>
<dbReference type="InterPro" id="IPR026992">
    <property type="entry name" value="DIOX_N"/>
</dbReference>
<sequence length="445" mass="51480">MVNLNMPPEGSQEGSNVEVRKVDLMDDGLESHDGSAIRDPMMEQYEVNHDDGDDVDDGDEEEKMNYYGDTQIALTQPAISRPYDRPDHITRLNLDAMTSDWSLPREAPKRIQSMSSREIHVCKYKYRLYMIVDNWRYILYFHFPYRNLRYTVFGCFLINESFIACYKISNVINHGIDESAINEALKAAEEFFNLPHDEKMCLFSDDVHKPVRYGTSLNHARDEVFCWRDFIKHYSHPLPDWIHLWPSNPPSYRKNMGNYAEAVQDLQNKLMEMIFESLGLNPSYLEEEVNGGSQLLAVNCYPACPEPELTLGIHPHSDYGSITVLLQTRSGLEFKNKNNNWEAVPLVEGGLVVQLGDQMEVLSNGVYKSVIHRATVNVDKKRFSIVSLHSFAMDKKIGPAKELVDDNHHQLPKCYNEFSFREFLQFISNNDITKERFLDTLKIMK</sequence>
<dbReference type="Pfam" id="PF03171">
    <property type="entry name" value="2OG-FeII_Oxy"/>
    <property type="match status" value="1"/>
</dbReference>
<dbReference type="KEGG" id="adu:107486139"/>
<dbReference type="GO" id="GO:0031418">
    <property type="term" value="F:L-ascorbic acid binding"/>
    <property type="evidence" value="ECO:0007669"/>
    <property type="project" value="UniProtKB-KW"/>
</dbReference>
<dbReference type="AlphaFoldDB" id="A0A9C6TMD5"/>
<organism evidence="7 8">
    <name type="scientific">Arachis duranensis</name>
    <name type="common">Wild peanut</name>
    <dbReference type="NCBI Taxonomy" id="130453"/>
    <lineage>
        <taxon>Eukaryota</taxon>
        <taxon>Viridiplantae</taxon>
        <taxon>Streptophyta</taxon>
        <taxon>Embryophyta</taxon>
        <taxon>Tracheophyta</taxon>
        <taxon>Spermatophyta</taxon>
        <taxon>Magnoliopsida</taxon>
        <taxon>eudicotyledons</taxon>
        <taxon>Gunneridae</taxon>
        <taxon>Pentapetalae</taxon>
        <taxon>rosids</taxon>
        <taxon>fabids</taxon>
        <taxon>Fabales</taxon>
        <taxon>Fabaceae</taxon>
        <taxon>Papilionoideae</taxon>
        <taxon>50 kb inversion clade</taxon>
        <taxon>dalbergioids sensu lato</taxon>
        <taxon>Dalbergieae</taxon>
        <taxon>Pterocarpus clade</taxon>
        <taxon>Arachis</taxon>
    </lineage>
</organism>
<dbReference type="SUPFAM" id="SSF51197">
    <property type="entry name" value="Clavaminate synthase-like"/>
    <property type="match status" value="1"/>
</dbReference>